<dbReference type="EMBL" id="CP121694">
    <property type="protein sequence ID" value="WRO23599.1"/>
    <property type="molecule type" value="Genomic_DNA"/>
</dbReference>
<dbReference type="PANTHER" id="PTHR43384:SF4">
    <property type="entry name" value="CELLULOSE BIOSYNTHESIS PROTEIN BCSQ-RELATED"/>
    <property type="match status" value="1"/>
</dbReference>
<evidence type="ECO:0000313" key="5">
    <source>
        <dbReference type="Proteomes" id="UP001329915"/>
    </source>
</evidence>
<dbReference type="PIRSF" id="PIRSF003092">
    <property type="entry name" value="MinD"/>
    <property type="match status" value="1"/>
</dbReference>
<feature type="domain" description="AAA" evidence="3">
    <location>
        <begin position="32"/>
        <end position="186"/>
    </location>
</feature>
<sequence>MRDQAYNLRKLASSKIIKKRAEKTNVTNSGFRVIAVTSGKGGVGKTNVVVNTAISLAKTGKKVVIFDADLGLANIDVLMGLIPKHTLYEVVRGEKELEEVVLTGPHDIRIIPGGSGIQELADLDYYQRERLITGLRSFAVDTDYLIIDTGAGISRNVLSFVSAADKVLVVLNPEPTAITDAYGVIKILSKYGLHQEVELIINRASGASEADFTTERIKKVASEFLKIKVKQLGYIAEDPAVGKAVRKQQPFITLYPHAKASINIEAISQRLLGRNYVQAKGVDGFINKLRRLFG</sequence>
<reference evidence="4 5" key="1">
    <citation type="submission" date="2023-04" db="EMBL/GenBank/DDBJ databases">
        <authorList>
            <person name="Hsu D."/>
        </authorList>
    </citation>
    <scope>NUCLEOTIDE SEQUENCE [LARGE SCALE GENOMIC DNA]</scope>
    <source>
        <strain evidence="4 5">MK1</strain>
    </source>
</reference>
<dbReference type="InterPro" id="IPR025501">
    <property type="entry name" value="MinD_FleN"/>
</dbReference>
<accession>A0AAU0USJ8</accession>
<dbReference type="RefSeq" id="WP_366922977.1">
    <property type="nucleotide sequence ID" value="NZ_CP121694.1"/>
</dbReference>
<dbReference type="Gene3D" id="3.40.50.300">
    <property type="entry name" value="P-loop containing nucleotide triphosphate hydrolases"/>
    <property type="match status" value="1"/>
</dbReference>
<keyword evidence="5" id="KW-1185">Reference proteome</keyword>
<keyword evidence="1" id="KW-0547">Nucleotide-binding</keyword>
<dbReference type="GO" id="GO:0005524">
    <property type="term" value="F:ATP binding"/>
    <property type="evidence" value="ECO:0007669"/>
    <property type="project" value="UniProtKB-KW"/>
</dbReference>
<evidence type="ECO:0000256" key="2">
    <source>
        <dbReference type="ARBA" id="ARBA00022840"/>
    </source>
</evidence>
<dbReference type="CDD" id="cd02038">
    <property type="entry name" value="FlhG-like"/>
    <property type="match status" value="1"/>
</dbReference>
<gene>
    <name evidence="4" type="ORF">MFMK1_003462</name>
</gene>
<dbReference type="SUPFAM" id="SSF52540">
    <property type="entry name" value="P-loop containing nucleoside triphosphate hydrolases"/>
    <property type="match status" value="1"/>
</dbReference>
<dbReference type="GO" id="GO:0005829">
    <property type="term" value="C:cytosol"/>
    <property type="evidence" value="ECO:0007669"/>
    <property type="project" value="TreeGrafter"/>
</dbReference>
<dbReference type="Pfam" id="PF13614">
    <property type="entry name" value="AAA_31"/>
    <property type="match status" value="1"/>
</dbReference>
<organism evidence="4 5">
    <name type="scientific">Metallumcola ferriviriculae</name>
    <dbReference type="NCBI Taxonomy" id="3039180"/>
    <lineage>
        <taxon>Bacteria</taxon>
        <taxon>Bacillati</taxon>
        <taxon>Bacillota</taxon>
        <taxon>Clostridia</taxon>
        <taxon>Neomoorellales</taxon>
        <taxon>Desulfitibacteraceae</taxon>
        <taxon>Metallumcola</taxon>
    </lineage>
</organism>
<keyword evidence="2" id="KW-0067">ATP-binding</keyword>
<dbReference type="KEGG" id="dbc:MFMK1_003462"/>
<dbReference type="InterPro" id="IPR025669">
    <property type="entry name" value="AAA_dom"/>
</dbReference>
<dbReference type="InterPro" id="IPR033875">
    <property type="entry name" value="FlhG"/>
</dbReference>
<dbReference type="Proteomes" id="UP001329915">
    <property type="component" value="Chromosome"/>
</dbReference>
<dbReference type="GO" id="GO:0051782">
    <property type="term" value="P:negative regulation of cell division"/>
    <property type="evidence" value="ECO:0007669"/>
    <property type="project" value="TreeGrafter"/>
</dbReference>
<dbReference type="AlphaFoldDB" id="A0AAU0USJ8"/>
<dbReference type="InterPro" id="IPR027417">
    <property type="entry name" value="P-loop_NTPase"/>
</dbReference>
<dbReference type="GO" id="GO:0009898">
    <property type="term" value="C:cytoplasmic side of plasma membrane"/>
    <property type="evidence" value="ECO:0007669"/>
    <property type="project" value="TreeGrafter"/>
</dbReference>
<proteinExistence type="predicted"/>
<protein>
    <submittedName>
        <fullName evidence="4">MinD/ParA family protein</fullName>
    </submittedName>
</protein>
<evidence type="ECO:0000313" key="4">
    <source>
        <dbReference type="EMBL" id="WRO23599.1"/>
    </source>
</evidence>
<name>A0AAU0USJ8_9FIRM</name>
<dbReference type="GO" id="GO:0016887">
    <property type="term" value="F:ATP hydrolysis activity"/>
    <property type="evidence" value="ECO:0007669"/>
    <property type="project" value="TreeGrafter"/>
</dbReference>
<dbReference type="PANTHER" id="PTHR43384">
    <property type="entry name" value="SEPTUM SITE-DETERMINING PROTEIN MIND HOMOLOG, CHLOROPLASTIC-RELATED"/>
    <property type="match status" value="1"/>
</dbReference>
<evidence type="ECO:0000256" key="1">
    <source>
        <dbReference type="ARBA" id="ARBA00022741"/>
    </source>
</evidence>
<dbReference type="InterPro" id="IPR050625">
    <property type="entry name" value="ParA/MinD_ATPase"/>
</dbReference>
<evidence type="ECO:0000259" key="3">
    <source>
        <dbReference type="Pfam" id="PF13614"/>
    </source>
</evidence>